<name>A0A4Y6U6D5_9PROT</name>
<dbReference type="OrthoDB" id="9789797at2"/>
<dbReference type="PANTHER" id="PTHR42755">
    <property type="entry name" value="3-DEOXY-MANNO-OCTULOSONATE CYTIDYLYLTRANSFERASE"/>
    <property type="match status" value="1"/>
</dbReference>
<organism evidence="12 13">
    <name type="scientific">Formicincola oecophyllae</name>
    <dbReference type="NCBI Taxonomy" id="2558361"/>
    <lineage>
        <taxon>Bacteria</taxon>
        <taxon>Pseudomonadati</taxon>
        <taxon>Pseudomonadota</taxon>
        <taxon>Alphaproteobacteria</taxon>
        <taxon>Acetobacterales</taxon>
        <taxon>Acetobacteraceae</taxon>
        <taxon>Formicincola</taxon>
    </lineage>
</organism>
<keyword evidence="10" id="KW-0448">Lipopolysaccharide biosynthesis</keyword>
<dbReference type="GO" id="GO:0009244">
    <property type="term" value="P:lipopolysaccharide core region biosynthetic process"/>
    <property type="evidence" value="ECO:0007669"/>
    <property type="project" value="UniProtKB-UniRule"/>
</dbReference>
<evidence type="ECO:0000256" key="3">
    <source>
        <dbReference type="ARBA" id="ARBA00012621"/>
    </source>
</evidence>
<keyword evidence="5 10" id="KW-0808">Transferase</keyword>
<dbReference type="PANTHER" id="PTHR42755:SF1">
    <property type="entry name" value="3-DEOXY-D-MANNO-OCTULOSONIC ACID TRANSFERASE, MITOCHONDRIAL-RELATED"/>
    <property type="match status" value="1"/>
</dbReference>
<protein>
    <recommendedName>
        <fullName evidence="4 10">3-deoxy-D-manno-octulosonic acid transferase</fullName>
        <shortName evidence="10">Kdo transferase</shortName>
        <ecNumber evidence="3 10">2.4.99.12</ecNumber>
    </recommendedName>
    <alternativeName>
        <fullName evidence="6 10">Lipid IV(A) 3-deoxy-D-manno-octulosonic acid transferase</fullName>
    </alternativeName>
</protein>
<evidence type="ECO:0000313" key="12">
    <source>
        <dbReference type="EMBL" id="QDH12909.1"/>
    </source>
</evidence>
<evidence type="ECO:0000256" key="6">
    <source>
        <dbReference type="ARBA" id="ARBA00031445"/>
    </source>
</evidence>
<feature type="active site" description="Proton acceptor" evidence="8">
    <location>
        <position position="95"/>
    </location>
</feature>
<evidence type="ECO:0000256" key="4">
    <source>
        <dbReference type="ARBA" id="ARBA00019077"/>
    </source>
</evidence>
<evidence type="ECO:0000256" key="8">
    <source>
        <dbReference type="PIRSR" id="PIRSR639901-1"/>
    </source>
</evidence>
<evidence type="ECO:0000256" key="10">
    <source>
        <dbReference type="RuleBase" id="RU365103"/>
    </source>
</evidence>
<dbReference type="InterPro" id="IPR007507">
    <property type="entry name" value="Glycos_transf_N"/>
</dbReference>
<dbReference type="EC" id="2.4.99.12" evidence="3 10"/>
<evidence type="ECO:0000256" key="2">
    <source>
        <dbReference type="ARBA" id="ARBA00004713"/>
    </source>
</evidence>
<comment type="similarity">
    <text evidence="10">Belongs to the glycosyltransferase group 1 family.</text>
</comment>
<dbReference type="RefSeq" id="WP_141442552.1">
    <property type="nucleotide sequence ID" value="NZ_CP038231.1"/>
</dbReference>
<accession>A0A4Y6U6D5</accession>
<evidence type="ECO:0000313" key="13">
    <source>
        <dbReference type="Proteomes" id="UP000318709"/>
    </source>
</evidence>
<comment type="pathway">
    <text evidence="2 10">Bacterial outer membrane biogenesis; LPS core biosynthesis.</text>
</comment>
<comment type="function">
    <text evidence="1 10">Involved in lipopolysaccharide (LPS) biosynthesis. Catalyzes the transfer of 3-deoxy-D-manno-octulosonate (Kdo) residue(s) from CMP-Kdo to lipid IV(A), the tetraacyldisaccharide-1,4'-bisphosphate precursor of lipid A.</text>
</comment>
<dbReference type="GO" id="GO:0009245">
    <property type="term" value="P:lipid A biosynthetic process"/>
    <property type="evidence" value="ECO:0007669"/>
    <property type="project" value="TreeGrafter"/>
</dbReference>
<dbReference type="Gene3D" id="3.40.50.11720">
    <property type="entry name" value="3-Deoxy-D-manno-octulosonic-acid transferase, N-terminal domain"/>
    <property type="match status" value="1"/>
</dbReference>
<feature type="site" description="Transition state stabilizer" evidence="9">
    <location>
        <position position="185"/>
    </location>
</feature>
<dbReference type="Pfam" id="PF04413">
    <property type="entry name" value="Glycos_transf_N"/>
    <property type="match status" value="1"/>
</dbReference>
<evidence type="ECO:0000256" key="9">
    <source>
        <dbReference type="PIRSR" id="PIRSR639901-2"/>
    </source>
</evidence>
<keyword evidence="13" id="KW-1185">Reference proteome</keyword>
<feature type="site" description="Transition state stabilizer" evidence="9">
    <location>
        <position position="261"/>
    </location>
</feature>
<evidence type="ECO:0000256" key="7">
    <source>
        <dbReference type="ARBA" id="ARBA00049183"/>
    </source>
</evidence>
<dbReference type="AlphaFoldDB" id="A0A4Y6U6D5"/>
<keyword evidence="10" id="KW-0472">Membrane</keyword>
<dbReference type="GO" id="GO:0043842">
    <property type="term" value="F:Kdo transferase activity"/>
    <property type="evidence" value="ECO:0007669"/>
    <property type="project" value="UniProtKB-EC"/>
</dbReference>
<dbReference type="UniPathway" id="UPA00958"/>
<dbReference type="InterPro" id="IPR039901">
    <property type="entry name" value="Kdotransferase"/>
</dbReference>
<dbReference type="EMBL" id="CP038231">
    <property type="protein sequence ID" value="QDH12909.1"/>
    <property type="molecule type" value="Genomic_DNA"/>
</dbReference>
<evidence type="ECO:0000259" key="11">
    <source>
        <dbReference type="Pfam" id="PF04413"/>
    </source>
</evidence>
<feature type="domain" description="3-deoxy-D-manno-octulosonic-acid transferase N-terminal" evidence="11">
    <location>
        <begin position="64"/>
        <end position="261"/>
    </location>
</feature>
<dbReference type="KEGG" id="swf:E3E12_00360"/>
<sequence length="488" mass="52148">MKPVASPAPTISRRLLGHTPKRVVARLLAGVSQRHWQVAGLVLRPLLLALLAGRLLQGRESLRSLKERLGWGGGKSLLAQGDGPLLWCHGASVGEVTALLPILDTLLGAHPTLNVLVTTATLNGQACAERALGHHNNPAPNAACHKACRHKAGKRFHTALAPWDVASWVGRFLRHWHPSALLLVENEIWPTTLGMVQAHNVPVLMVNARLSARSAKRWSWLPGLISPALAAMAWVQPATQPSSHRLRSLGAGRLLPAFNLKAHMPPPPAAPEQRAFFKRACAGRHVIVALSTHGGEEVLLARAAAWAAGLKKGNPQALKLLLVLVPRHPKRGPALAKALQAPLHSRHEVPKPDQNLWIVDSMGQTGAILRAAQAVIMGNTWTPQGQGHNVHEPLSLGLPVLVGPWLGAWGEVLDPWPPNLHQVGGAWVHGDTARSNSANRKGSSPFLKGLAHFMLHPPAPQAADPLVGAEKGPGVGALCRLIMGTIQH</sequence>
<dbReference type="Gene3D" id="3.40.50.2000">
    <property type="entry name" value="Glycogen Phosphorylase B"/>
    <property type="match status" value="1"/>
</dbReference>
<evidence type="ECO:0000256" key="5">
    <source>
        <dbReference type="ARBA" id="ARBA00022679"/>
    </source>
</evidence>
<keyword evidence="10" id="KW-1003">Cell membrane</keyword>
<evidence type="ECO:0000256" key="1">
    <source>
        <dbReference type="ARBA" id="ARBA00003394"/>
    </source>
</evidence>
<dbReference type="InterPro" id="IPR038107">
    <property type="entry name" value="Glycos_transf_N_sf"/>
</dbReference>
<dbReference type="Proteomes" id="UP000318709">
    <property type="component" value="Chromosome"/>
</dbReference>
<reference evidence="12 13" key="1">
    <citation type="submission" date="2019-03" db="EMBL/GenBank/DDBJ databases">
        <title>The complete genome sequence of Swingsia_sp. F3b2 LMG30590(T).</title>
        <authorList>
            <person name="Chua K.-O."/>
            <person name="Chan K.-G."/>
            <person name="See-Too W.-S."/>
        </authorList>
    </citation>
    <scope>NUCLEOTIDE SEQUENCE [LARGE SCALE GENOMIC DNA]</scope>
    <source>
        <strain evidence="12 13">F3b2</strain>
    </source>
</reference>
<comment type="catalytic activity">
    <reaction evidence="7 10">
        <text>lipid IVA (E. coli) + CMP-3-deoxy-beta-D-manno-octulosonate = alpha-Kdo-(2-&gt;6)-lipid IVA (E. coli) + CMP + H(+)</text>
        <dbReference type="Rhea" id="RHEA:28066"/>
        <dbReference type="ChEBI" id="CHEBI:15378"/>
        <dbReference type="ChEBI" id="CHEBI:58603"/>
        <dbReference type="ChEBI" id="CHEBI:60364"/>
        <dbReference type="ChEBI" id="CHEBI:60377"/>
        <dbReference type="ChEBI" id="CHEBI:85987"/>
        <dbReference type="EC" id="2.4.99.12"/>
    </reaction>
</comment>
<gene>
    <name evidence="12" type="ORF">E3E12_00360</name>
</gene>
<comment type="subcellular location">
    <subcellularLocation>
        <location evidence="10">Cell membrane</location>
    </subcellularLocation>
</comment>
<proteinExistence type="inferred from homology"/>
<dbReference type="GO" id="GO:0005886">
    <property type="term" value="C:plasma membrane"/>
    <property type="evidence" value="ECO:0007669"/>
    <property type="project" value="UniProtKB-SubCell"/>
</dbReference>